<dbReference type="Pfam" id="PF20444">
    <property type="entry name" value="DUF6703"/>
    <property type="match status" value="1"/>
</dbReference>
<dbReference type="AlphaFoldDB" id="A0A2P8IDR0"/>
<keyword evidence="1" id="KW-0812">Transmembrane</keyword>
<feature type="transmembrane region" description="Helical" evidence="1">
    <location>
        <begin position="45"/>
        <end position="65"/>
    </location>
</feature>
<evidence type="ECO:0000256" key="1">
    <source>
        <dbReference type="SAM" id="Phobius"/>
    </source>
</evidence>
<gene>
    <name evidence="2" type="ORF">B0I31_103345</name>
</gene>
<feature type="transmembrane region" description="Helical" evidence="1">
    <location>
        <begin position="71"/>
        <end position="87"/>
    </location>
</feature>
<dbReference type="InterPro" id="IPR046549">
    <property type="entry name" value="DUF6703"/>
</dbReference>
<evidence type="ECO:0000313" key="3">
    <source>
        <dbReference type="Proteomes" id="UP000241118"/>
    </source>
</evidence>
<accession>A0A2P8IDR0</accession>
<organism evidence="2 3">
    <name type="scientific">Saccharothrix carnea</name>
    <dbReference type="NCBI Taxonomy" id="1280637"/>
    <lineage>
        <taxon>Bacteria</taxon>
        <taxon>Bacillati</taxon>
        <taxon>Actinomycetota</taxon>
        <taxon>Actinomycetes</taxon>
        <taxon>Pseudonocardiales</taxon>
        <taxon>Pseudonocardiaceae</taxon>
        <taxon>Saccharothrix</taxon>
    </lineage>
</organism>
<reference evidence="2 3" key="1">
    <citation type="submission" date="2018-03" db="EMBL/GenBank/DDBJ databases">
        <title>Genomic Encyclopedia of Type Strains, Phase III (KMG-III): the genomes of soil and plant-associated and newly described type strains.</title>
        <authorList>
            <person name="Whitman W."/>
        </authorList>
    </citation>
    <scope>NUCLEOTIDE SEQUENCE [LARGE SCALE GENOMIC DNA]</scope>
    <source>
        <strain evidence="2 3">CGMCC 4.7097</strain>
    </source>
</reference>
<name>A0A2P8IDR0_SACCR</name>
<dbReference type="Proteomes" id="UP000241118">
    <property type="component" value="Unassembled WGS sequence"/>
</dbReference>
<proteinExistence type="predicted"/>
<keyword evidence="1" id="KW-1133">Transmembrane helix</keyword>
<evidence type="ECO:0000313" key="2">
    <source>
        <dbReference type="EMBL" id="PSL56592.1"/>
    </source>
</evidence>
<protein>
    <submittedName>
        <fullName evidence="2">Uncharacterized protein</fullName>
    </submittedName>
</protein>
<dbReference type="EMBL" id="PYAX01000003">
    <property type="protein sequence ID" value="PSL56592.1"/>
    <property type="molecule type" value="Genomic_DNA"/>
</dbReference>
<feature type="transmembrane region" description="Helical" evidence="1">
    <location>
        <begin position="20"/>
        <end position="38"/>
    </location>
</feature>
<keyword evidence="3" id="KW-1185">Reference proteome</keyword>
<sequence>MAGDSKRTLIPGTGPLSRVPAPAAFLLVLALFVLGVVIQGTVGALLLGLLALAVAALLATTWPLLTPSARLLRLLVLAVLVLITVSVL</sequence>
<keyword evidence="1" id="KW-0472">Membrane</keyword>
<comment type="caution">
    <text evidence="2">The sequence shown here is derived from an EMBL/GenBank/DDBJ whole genome shotgun (WGS) entry which is preliminary data.</text>
</comment>
<dbReference type="RefSeq" id="WP_245949783.1">
    <property type="nucleotide sequence ID" value="NZ_PYAX01000003.1"/>
</dbReference>